<dbReference type="Proteomes" id="UP001501598">
    <property type="component" value="Unassembled WGS sequence"/>
</dbReference>
<accession>A0ABP8RIG7</accession>
<dbReference type="InterPro" id="IPR036615">
    <property type="entry name" value="Mur_ligase_C_dom_sf"/>
</dbReference>
<gene>
    <name evidence="1" type="ORF">GCM10023175_11620</name>
</gene>
<organism evidence="1 2">
    <name type="scientific">Pseudonocardia xishanensis</name>
    <dbReference type="NCBI Taxonomy" id="630995"/>
    <lineage>
        <taxon>Bacteria</taxon>
        <taxon>Bacillati</taxon>
        <taxon>Actinomycetota</taxon>
        <taxon>Actinomycetes</taxon>
        <taxon>Pseudonocardiales</taxon>
        <taxon>Pseudonocardiaceae</taxon>
        <taxon>Pseudonocardia</taxon>
    </lineage>
</organism>
<reference evidence="2" key="1">
    <citation type="journal article" date="2019" name="Int. J. Syst. Evol. Microbiol.">
        <title>The Global Catalogue of Microorganisms (GCM) 10K type strain sequencing project: providing services to taxonomists for standard genome sequencing and annotation.</title>
        <authorList>
            <consortium name="The Broad Institute Genomics Platform"/>
            <consortium name="The Broad Institute Genome Sequencing Center for Infectious Disease"/>
            <person name="Wu L."/>
            <person name="Ma J."/>
        </authorList>
    </citation>
    <scope>NUCLEOTIDE SEQUENCE [LARGE SCALE GENOMIC DNA]</scope>
    <source>
        <strain evidence="2">JCM 17906</strain>
    </source>
</reference>
<name>A0ABP8RIG7_9PSEU</name>
<evidence type="ECO:0008006" key="3">
    <source>
        <dbReference type="Google" id="ProtNLM"/>
    </source>
</evidence>
<dbReference type="EMBL" id="BAABGT010000016">
    <property type="protein sequence ID" value="GAA4539767.1"/>
    <property type="molecule type" value="Genomic_DNA"/>
</dbReference>
<keyword evidence="2" id="KW-1185">Reference proteome</keyword>
<evidence type="ECO:0000313" key="1">
    <source>
        <dbReference type="EMBL" id="GAA4539767.1"/>
    </source>
</evidence>
<proteinExistence type="predicted"/>
<comment type="caution">
    <text evidence="1">The sequence shown here is derived from an EMBL/GenBank/DDBJ whole genome shotgun (WGS) entry which is preliminary data.</text>
</comment>
<dbReference type="SUPFAM" id="SSF53244">
    <property type="entry name" value="MurD-like peptide ligases, peptide-binding domain"/>
    <property type="match status" value="1"/>
</dbReference>
<evidence type="ECO:0000313" key="2">
    <source>
        <dbReference type="Proteomes" id="UP001501598"/>
    </source>
</evidence>
<dbReference type="Gene3D" id="3.90.190.20">
    <property type="entry name" value="Mur ligase, C-terminal domain"/>
    <property type="match status" value="1"/>
</dbReference>
<protein>
    <recommendedName>
        <fullName evidence="3">UDP-N-acetylmuramoyl-tripeptide--D-alanyl-D-alanine ligase</fullName>
    </recommendedName>
</protein>
<sequence>MIAIGDTARHIAEGAGDKAIHVPDNDDAVAWLHAHLTEGDVVLVKASRAARLDEVAAALR</sequence>